<gene>
    <name evidence="5" type="ORF">PGLA2088_LOCUS18106</name>
</gene>
<dbReference type="AlphaFoldDB" id="A0A813JDZ5"/>
<dbReference type="GO" id="GO:0005634">
    <property type="term" value="C:nucleus"/>
    <property type="evidence" value="ECO:0007669"/>
    <property type="project" value="UniProtKB-SubCell"/>
</dbReference>
<feature type="region of interest" description="Disordered" evidence="4">
    <location>
        <begin position="1"/>
        <end position="24"/>
    </location>
</feature>
<dbReference type="CDD" id="cd22965">
    <property type="entry name" value="DD_DPY30_SDC1"/>
    <property type="match status" value="1"/>
</dbReference>
<sequence>VYSGRATPSRVMSGEAHNEVKESKAYPYPREGLAAEKLALEERPAPDMHDLPLRQYLDTYVVPTLLPGLNAVAEERPENPVEWLAYFLLKNNSSKTEPAVEAAADAAPAAAAQS</sequence>
<protein>
    <submittedName>
        <fullName evidence="5">Uncharacterized protein</fullName>
    </submittedName>
</protein>
<comment type="similarity">
    <text evidence="2">Belongs to the dpy-30 family.</text>
</comment>
<dbReference type="InterPro" id="IPR049629">
    <property type="entry name" value="DPY30_SDC1_DD"/>
</dbReference>
<proteinExistence type="inferred from homology"/>
<dbReference type="Pfam" id="PF05186">
    <property type="entry name" value="Dpy-30"/>
    <property type="match status" value="1"/>
</dbReference>
<evidence type="ECO:0000256" key="3">
    <source>
        <dbReference type="ARBA" id="ARBA00023242"/>
    </source>
</evidence>
<evidence type="ECO:0000313" key="5">
    <source>
        <dbReference type="EMBL" id="CAE8672509.1"/>
    </source>
</evidence>
<dbReference type="Proteomes" id="UP000626109">
    <property type="component" value="Unassembled WGS sequence"/>
</dbReference>
<evidence type="ECO:0000256" key="2">
    <source>
        <dbReference type="ARBA" id="ARBA00010849"/>
    </source>
</evidence>
<organism evidence="5 6">
    <name type="scientific">Polarella glacialis</name>
    <name type="common">Dinoflagellate</name>
    <dbReference type="NCBI Taxonomy" id="89957"/>
    <lineage>
        <taxon>Eukaryota</taxon>
        <taxon>Sar</taxon>
        <taxon>Alveolata</taxon>
        <taxon>Dinophyceae</taxon>
        <taxon>Suessiales</taxon>
        <taxon>Suessiaceae</taxon>
        <taxon>Polarella</taxon>
    </lineage>
</organism>
<name>A0A813JDZ5_POLGL</name>
<dbReference type="Gene3D" id="1.20.890.10">
    <property type="entry name" value="cAMP-dependent protein kinase regulatory subunit, dimerization-anchoring domain"/>
    <property type="match status" value="1"/>
</dbReference>
<evidence type="ECO:0000256" key="4">
    <source>
        <dbReference type="SAM" id="MobiDB-lite"/>
    </source>
</evidence>
<accession>A0A813JDZ5</accession>
<dbReference type="InterPro" id="IPR007858">
    <property type="entry name" value="Dpy-30_motif"/>
</dbReference>
<evidence type="ECO:0000313" key="6">
    <source>
        <dbReference type="Proteomes" id="UP000626109"/>
    </source>
</evidence>
<comment type="subcellular location">
    <subcellularLocation>
        <location evidence="1">Nucleus</location>
    </subcellularLocation>
</comment>
<keyword evidence="3" id="KW-0539">Nucleus</keyword>
<dbReference type="EMBL" id="CAJNNW010024453">
    <property type="protein sequence ID" value="CAE8672509.1"/>
    <property type="molecule type" value="Genomic_DNA"/>
</dbReference>
<reference evidence="5" key="1">
    <citation type="submission" date="2021-02" db="EMBL/GenBank/DDBJ databases">
        <authorList>
            <person name="Dougan E. K."/>
            <person name="Rhodes N."/>
            <person name="Thang M."/>
            <person name="Chan C."/>
        </authorList>
    </citation>
    <scope>NUCLEOTIDE SEQUENCE</scope>
</reference>
<feature type="non-terminal residue" evidence="5">
    <location>
        <position position="114"/>
    </location>
</feature>
<evidence type="ECO:0000256" key="1">
    <source>
        <dbReference type="ARBA" id="ARBA00004123"/>
    </source>
</evidence>
<comment type="caution">
    <text evidence="5">The sequence shown here is derived from an EMBL/GenBank/DDBJ whole genome shotgun (WGS) entry which is preliminary data.</text>
</comment>